<dbReference type="Proteomes" id="UP000179920">
    <property type="component" value="Chromosome IV"/>
</dbReference>
<dbReference type="EMBL" id="ULHB01000022">
    <property type="protein sequence ID" value="SYW77043.1"/>
    <property type="molecule type" value="Genomic_DNA"/>
</dbReference>
<keyword evidence="1" id="KW-0812">Transmembrane</keyword>
<evidence type="ECO:0000313" key="5">
    <source>
        <dbReference type="Proteomes" id="UP000179920"/>
    </source>
</evidence>
<feature type="transmembrane region" description="Helical" evidence="1">
    <location>
        <begin position="114"/>
        <end position="147"/>
    </location>
</feature>
<name>A0A1K0G1D6_9BASI</name>
<keyword evidence="2" id="KW-0732">Signal</keyword>
<evidence type="ECO:0000256" key="1">
    <source>
        <dbReference type="SAM" id="Phobius"/>
    </source>
</evidence>
<organism evidence="3 5">
    <name type="scientific">Ustilago bromivora</name>
    <dbReference type="NCBI Taxonomy" id="307758"/>
    <lineage>
        <taxon>Eukaryota</taxon>
        <taxon>Fungi</taxon>
        <taxon>Dikarya</taxon>
        <taxon>Basidiomycota</taxon>
        <taxon>Ustilaginomycotina</taxon>
        <taxon>Ustilaginomycetes</taxon>
        <taxon>Ustilaginales</taxon>
        <taxon>Ustilaginaceae</taxon>
        <taxon>Ustilago</taxon>
    </lineage>
</organism>
<feature type="transmembrane region" description="Helical" evidence="1">
    <location>
        <begin position="285"/>
        <end position="304"/>
    </location>
</feature>
<feature type="signal peptide" evidence="2">
    <location>
        <begin position="1"/>
        <end position="23"/>
    </location>
</feature>
<feature type="transmembrane region" description="Helical" evidence="1">
    <location>
        <begin position="82"/>
        <end position="102"/>
    </location>
</feature>
<feature type="chain" id="PRO_5038218744" evidence="2">
    <location>
        <begin position="24"/>
        <end position="396"/>
    </location>
</feature>
<reference evidence="3" key="1">
    <citation type="submission" date="2016-04" db="EMBL/GenBank/DDBJ databases">
        <authorList>
            <person name="Evans L.H."/>
            <person name="Alamgir A."/>
            <person name="Owens N."/>
            <person name="Weber N.D."/>
            <person name="Virtaneva K."/>
            <person name="Barbian K."/>
            <person name="Babar A."/>
            <person name="Rosenke K."/>
        </authorList>
    </citation>
    <scope>NUCLEOTIDE SEQUENCE</scope>
    <source>
        <strain evidence="3">UB2112</strain>
    </source>
</reference>
<protein>
    <submittedName>
        <fullName evidence="3">Uncharacterized protein</fullName>
    </submittedName>
</protein>
<evidence type="ECO:0000256" key="2">
    <source>
        <dbReference type="SAM" id="SignalP"/>
    </source>
</evidence>
<evidence type="ECO:0000313" key="3">
    <source>
        <dbReference type="EMBL" id="SAM80826.1"/>
    </source>
</evidence>
<feature type="transmembrane region" description="Helical" evidence="1">
    <location>
        <begin position="167"/>
        <end position="188"/>
    </location>
</feature>
<gene>
    <name evidence="4" type="ORF">UBRO2_01666</name>
    <name evidence="3" type="ORF">UBRO_02590</name>
</gene>
<feature type="transmembrane region" description="Helical" evidence="1">
    <location>
        <begin position="195"/>
        <end position="218"/>
    </location>
</feature>
<accession>A0A1K0G1D6</accession>
<evidence type="ECO:0000313" key="4">
    <source>
        <dbReference type="EMBL" id="SYW77043.1"/>
    </source>
</evidence>
<evidence type="ECO:0000313" key="6">
    <source>
        <dbReference type="Proteomes" id="UP000658997"/>
    </source>
</evidence>
<dbReference type="EMBL" id="LT558120">
    <property type="protein sequence ID" value="SAM80826.1"/>
    <property type="molecule type" value="Genomic_DNA"/>
</dbReference>
<keyword evidence="6" id="KW-1185">Reference proteome</keyword>
<dbReference type="OrthoDB" id="3361566at2759"/>
<dbReference type="Proteomes" id="UP000658997">
    <property type="component" value="Unassembled WGS sequence"/>
</dbReference>
<keyword evidence="1" id="KW-0472">Membrane</keyword>
<keyword evidence="1" id="KW-1133">Transmembrane helix</keyword>
<sequence>MAKGSLLPILGLALAGLLAGAATEYTAFLLSPDSSLRDLAASCRVPSRQKLRTDITHGNLPHLDNMLCTTMTFFRTATTKRINLGLFALMVGTTLPLSYRLCFQAVSPNRKTTLYAGFVLILLNTVGAALGLGPWACFFFTFAYLPAAYRAMKISKASVAPVPTPAINIYTVNLLHIAVAATAAITAIADVKGALWNHAALGVQFAGLAYLPIAWVSFRTPKVNDETKSRSVIRRYDAEGVSYAFERTWSYYRKMALISAVIYWYGINRIIRGYWFQGETFDATSFFWLGDISGAALALILLVVSEKLTFRNKATVHPVTGEPRSPLDVECDKAIAKAPAGSPWLEKLTAGFIVGSLVAGPGFAASMWWCSGEEELGWKARKSWRETVAVDGKKGK</sequence>
<reference evidence="4" key="3">
    <citation type="submission" date="2018-08" db="EMBL/GenBank/DDBJ databases">
        <authorList>
            <person name="Guldener U."/>
        </authorList>
    </citation>
    <scope>NUCLEOTIDE SEQUENCE</scope>
    <source>
        <strain evidence="4">UB2</strain>
    </source>
</reference>
<dbReference type="AlphaFoldDB" id="A0A1K0G1D6"/>
<proteinExistence type="predicted"/>
<reference evidence="5" key="2">
    <citation type="submission" date="2016-04" db="EMBL/GenBank/DDBJ databases">
        <authorList>
            <person name="Guldener U."/>
            <person name="Guldener U."/>
        </authorList>
    </citation>
    <scope>NUCLEOTIDE SEQUENCE [LARGE SCALE GENOMIC DNA]</scope>
    <source>
        <strain evidence="5">UB2112</strain>
    </source>
</reference>